<comment type="caution">
    <text evidence="2">The sequence shown here is derived from an EMBL/GenBank/DDBJ whole genome shotgun (WGS) entry which is preliminary data.</text>
</comment>
<name>A0ABR9MHE8_9ACTN</name>
<dbReference type="SMART" id="SM00881">
    <property type="entry name" value="CoA_binding"/>
    <property type="match status" value="1"/>
</dbReference>
<evidence type="ECO:0000313" key="2">
    <source>
        <dbReference type="EMBL" id="MBE1591958.1"/>
    </source>
</evidence>
<dbReference type="Gene3D" id="3.40.50.720">
    <property type="entry name" value="NAD(P)-binding Rossmann-like Domain"/>
    <property type="match status" value="1"/>
</dbReference>
<dbReference type="SUPFAM" id="SSF51735">
    <property type="entry name" value="NAD(P)-binding Rossmann-fold domains"/>
    <property type="match status" value="1"/>
</dbReference>
<dbReference type="EMBL" id="JADBEK010000001">
    <property type="protein sequence ID" value="MBE1591958.1"/>
    <property type="molecule type" value="Genomic_DNA"/>
</dbReference>
<dbReference type="Pfam" id="PF13380">
    <property type="entry name" value="CoA_binding_2"/>
    <property type="match status" value="1"/>
</dbReference>
<proteinExistence type="predicted"/>
<dbReference type="PANTHER" id="PTHR33303:SF2">
    <property type="entry name" value="COA-BINDING DOMAIN-CONTAINING PROTEIN"/>
    <property type="match status" value="1"/>
</dbReference>
<keyword evidence="3" id="KW-1185">Reference proteome</keyword>
<protein>
    <submittedName>
        <fullName evidence="2">CoA-binding protein</fullName>
    </submittedName>
</protein>
<dbReference type="InterPro" id="IPR003781">
    <property type="entry name" value="CoA-bd"/>
</dbReference>
<dbReference type="Proteomes" id="UP000633509">
    <property type="component" value="Unassembled WGS sequence"/>
</dbReference>
<accession>A0ABR9MHE8</accession>
<reference evidence="2 3" key="1">
    <citation type="submission" date="2020-10" db="EMBL/GenBank/DDBJ databases">
        <title>Sequencing the genomes of 1000 actinobacteria strains.</title>
        <authorList>
            <person name="Klenk H.-P."/>
        </authorList>
    </citation>
    <scope>NUCLEOTIDE SEQUENCE [LARGE SCALE GENOMIC DNA]</scope>
    <source>
        <strain evidence="2 3">DSM 43173</strain>
    </source>
</reference>
<feature type="domain" description="CoA-binding" evidence="1">
    <location>
        <begin position="97"/>
        <end position="190"/>
    </location>
</feature>
<gene>
    <name evidence="2" type="ORF">H4W80_010216</name>
</gene>
<evidence type="ECO:0000313" key="3">
    <source>
        <dbReference type="Proteomes" id="UP000633509"/>
    </source>
</evidence>
<organism evidence="2 3">
    <name type="scientific">Nonomuraea angiospora</name>
    <dbReference type="NCBI Taxonomy" id="46172"/>
    <lineage>
        <taxon>Bacteria</taxon>
        <taxon>Bacillati</taxon>
        <taxon>Actinomycetota</taxon>
        <taxon>Actinomycetes</taxon>
        <taxon>Streptosporangiales</taxon>
        <taxon>Streptosporangiaceae</taxon>
        <taxon>Nonomuraea</taxon>
    </lineage>
</organism>
<dbReference type="InterPro" id="IPR036291">
    <property type="entry name" value="NAD(P)-bd_dom_sf"/>
</dbReference>
<dbReference type="PANTHER" id="PTHR33303">
    <property type="entry name" value="CYTOPLASMIC PROTEIN-RELATED"/>
    <property type="match status" value="1"/>
</dbReference>
<evidence type="ECO:0000259" key="1">
    <source>
        <dbReference type="SMART" id="SM00881"/>
    </source>
</evidence>
<sequence length="222" mass="23552">MVQVRPSAEVWIWNALAYAASQLSTTWLMAAVPPRSTRSHCGSPKALDQRVAALPSTAAEAGVTAERKMNAGSSGGRAVLVPSMGNRFADGDVIKRLLHGARHWAFVGLSDNPERTAYDQARLLQARGKRVIPVHPAAETVLGEPGYASLAEVPDPLDVVAVYRRAELAGESVDEAIAAGAKAIWLPLGVIDEAAAERALSAGLDVVMDRCPGVEWALRRDA</sequence>